<gene>
    <name evidence="2" type="ORF">SAMN05660976_01235</name>
</gene>
<name>A0A1H7KFW4_9ACTN</name>
<dbReference type="STRING" id="46177.SAMN05660976_01235"/>
<dbReference type="SUPFAM" id="SSF53850">
    <property type="entry name" value="Periplasmic binding protein-like II"/>
    <property type="match status" value="1"/>
</dbReference>
<dbReference type="PANTHER" id="PTHR43649:SF30">
    <property type="entry name" value="ABC TRANSPORTER SUBSTRATE-BINDING PROTEIN"/>
    <property type="match status" value="1"/>
</dbReference>
<evidence type="ECO:0000313" key="3">
    <source>
        <dbReference type="Proteomes" id="UP000198953"/>
    </source>
</evidence>
<dbReference type="CDD" id="cd13585">
    <property type="entry name" value="PBP2_TMBP_like"/>
    <property type="match status" value="1"/>
</dbReference>
<evidence type="ECO:0000313" key="2">
    <source>
        <dbReference type="EMBL" id="SEK85689.1"/>
    </source>
</evidence>
<organism evidence="2 3">
    <name type="scientific">Nonomuraea pusilla</name>
    <dbReference type="NCBI Taxonomy" id="46177"/>
    <lineage>
        <taxon>Bacteria</taxon>
        <taxon>Bacillati</taxon>
        <taxon>Actinomycetota</taxon>
        <taxon>Actinomycetes</taxon>
        <taxon>Streptosporangiales</taxon>
        <taxon>Streptosporangiaceae</taxon>
        <taxon>Nonomuraea</taxon>
    </lineage>
</organism>
<feature type="chain" id="PRO_5038923907" evidence="1">
    <location>
        <begin position="17"/>
        <end position="455"/>
    </location>
</feature>
<dbReference type="RefSeq" id="WP_091098977.1">
    <property type="nucleotide sequence ID" value="NZ_FOBF01000003.1"/>
</dbReference>
<dbReference type="EMBL" id="FOBF01000003">
    <property type="protein sequence ID" value="SEK85689.1"/>
    <property type="molecule type" value="Genomic_DNA"/>
</dbReference>
<dbReference type="InterPro" id="IPR006059">
    <property type="entry name" value="SBP"/>
</dbReference>
<keyword evidence="3" id="KW-1185">Reference proteome</keyword>
<feature type="signal peptide" evidence="1">
    <location>
        <begin position="1"/>
        <end position="16"/>
    </location>
</feature>
<dbReference type="InterPro" id="IPR050490">
    <property type="entry name" value="Bact_solute-bd_prot1"/>
</dbReference>
<dbReference type="OrthoDB" id="3718433at2"/>
<dbReference type="PANTHER" id="PTHR43649">
    <property type="entry name" value="ARABINOSE-BINDING PROTEIN-RELATED"/>
    <property type="match status" value="1"/>
</dbReference>
<evidence type="ECO:0000256" key="1">
    <source>
        <dbReference type="SAM" id="SignalP"/>
    </source>
</evidence>
<dbReference type="Pfam" id="PF01547">
    <property type="entry name" value="SBP_bac_1"/>
    <property type="match status" value="1"/>
</dbReference>
<dbReference type="Gene3D" id="3.40.190.10">
    <property type="entry name" value="Periplasmic binding protein-like II"/>
    <property type="match status" value="1"/>
</dbReference>
<protein>
    <submittedName>
        <fullName evidence="2">ABC-type glycerol-3-phosphate transport system, substrate-binding protein</fullName>
    </submittedName>
</protein>
<dbReference type="AlphaFoldDB" id="A0A1H7KFW4"/>
<dbReference type="Proteomes" id="UP000198953">
    <property type="component" value="Unassembled WGS sequence"/>
</dbReference>
<keyword evidence="1" id="KW-0732">Signal</keyword>
<dbReference type="PROSITE" id="PS51257">
    <property type="entry name" value="PROKAR_LIPOPROTEIN"/>
    <property type="match status" value="1"/>
</dbReference>
<proteinExistence type="predicted"/>
<accession>A0A1H7KFW4</accession>
<reference evidence="2 3" key="1">
    <citation type="submission" date="2016-10" db="EMBL/GenBank/DDBJ databases">
        <authorList>
            <person name="de Groot N.N."/>
        </authorList>
    </citation>
    <scope>NUCLEOTIDE SEQUENCE [LARGE SCALE GENOMIC DNA]</scope>
    <source>
        <strain evidence="2 3">DSM 43357</strain>
    </source>
</reference>
<sequence length="455" mass="48426">MRIKSALAAAAVLALAAACGSGGGGGQSSSSSSSAPGEAVKLNFLSLAWQKESVAANKQIVDDWNKANPGIQVTYVQGSWDNVNDQLVTQFAGGTAPDVIHNESPALSGFAADGYLLDLTGKLPAELKSDIPQPAWDTVTFDDGKGGNGVYGVPFLQESQVIIANKKLLDASGVRVPTPDNPWTWDEFSEAAKKMTAKRPIVTSSSGSGTETGQGYGVAWAMKSPVNKTLNLALNFGGTFFQTGADGKTTVKVGPEEREVLQRIHDQLYKDKSADPAALGQGTADPLPAFFQDKFAMLPAGVYLRQQVAEQAPKGFEWVTLPAPKGTTAEQGAVSQTLSIAQDSKHPDEAMKFIAYFLNGENQAKLAKGDWLLPTSQKAAADPSITGKENGWDVATASAKNLVVAPFLKVKGFDEWKSKVATPVLQEYYANKISIDDVAKRLVEDGNKVLERYQR</sequence>